<dbReference type="AlphaFoldDB" id="A0A9P4VLC9"/>
<reference evidence="1" key="1">
    <citation type="journal article" date="2020" name="Stud. Mycol.">
        <title>101 Dothideomycetes genomes: a test case for predicting lifestyles and emergence of pathogens.</title>
        <authorList>
            <person name="Haridas S."/>
            <person name="Albert R."/>
            <person name="Binder M."/>
            <person name="Bloem J."/>
            <person name="Labutti K."/>
            <person name="Salamov A."/>
            <person name="Andreopoulos B."/>
            <person name="Baker S."/>
            <person name="Barry K."/>
            <person name="Bills G."/>
            <person name="Bluhm B."/>
            <person name="Cannon C."/>
            <person name="Castanera R."/>
            <person name="Culley D."/>
            <person name="Daum C."/>
            <person name="Ezra D."/>
            <person name="Gonzalez J."/>
            <person name="Henrissat B."/>
            <person name="Kuo A."/>
            <person name="Liang C."/>
            <person name="Lipzen A."/>
            <person name="Lutzoni F."/>
            <person name="Magnuson J."/>
            <person name="Mondo S."/>
            <person name="Nolan M."/>
            <person name="Ohm R."/>
            <person name="Pangilinan J."/>
            <person name="Park H.-J."/>
            <person name="Ramirez L."/>
            <person name="Alfaro M."/>
            <person name="Sun H."/>
            <person name="Tritt A."/>
            <person name="Yoshinaga Y."/>
            <person name="Zwiers L.-H."/>
            <person name="Turgeon B."/>
            <person name="Goodwin S."/>
            <person name="Spatafora J."/>
            <person name="Crous P."/>
            <person name="Grigoriev I."/>
        </authorList>
    </citation>
    <scope>NUCLEOTIDE SEQUENCE</scope>
    <source>
        <strain evidence="1">CBS 101060</strain>
    </source>
</reference>
<evidence type="ECO:0000313" key="2">
    <source>
        <dbReference type="Proteomes" id="UP000799429"/>
    </source>
</evidence>
<accession>A0A9P4VLC9</accession>
<proteinExistence type="predicted"/>
<name>A0A9P4VLC9_9PEZI</name>
<organism evidence="1 2">
    <name type="scientific">Patellaria atrata CBS 101060</name>
    <dbReference type="NCBI Taxonomy" id="1346257"/>
    <lineage>
        <taxon>Eukaryota</taxon>
        <taxon>Fungi</taxon>
        <taxon>Dikarya</taxon>
        <taxon>Ascomycota</taxon>
        <taxon>Pezizomycotina</taxon>
        <taxon>Dothideomycetes</taxon>
        <taxon>Dothideomycetes incertae sedis</taxon>
        <taxon>Patellariales</taxon>
        <taxon>Patellariaceae</taxon>
        <taxon>Patellaria</taxon>
    </lineage>
</organism>
<dbReference type="EMBL" id="MU006100">
    <property type="protein sequence ID" value="KAF2837386.1"/>
    <property type="molecule type" value="Genomic_DNA"/>
</dbReference>
<keyword evidence="2" id="KW-1185">Reference proteome</keyword>
<gene>
    <name evidence="1" type="ORF">M501DRAFT_205010</name>
</gene>
<evidence type="ECO:0000313" key="1">
    <source>
        <dbReference type="EMBL" id="KAF2837386.1"/>
    </source>
</evidence>
<protein>
    <submittedName>
        <fullName evidence="1">Uncharacterized protein</fullName>
    </submittedName>
</protein>
<dbReference type="Proteomes" id="UP000799429">
    <property type="component" value="Unassembled WGS sequence"/>
</dbReference>
<sequence>MTLVVVVVASLMLAAWLCLLWVVGLSLGLPSHHFSHQLLHHLEAALSAIIRNGFATTS</sequence>
<comment type="caution">
    <text evidence="1">The sequence shown here is derived from an EMBL/GenBank/DDBJ whole genome shotgun (WGS) entry which is preliminary data.</text>
</comment>